<dbReference type="Proteomes" id="UP000728032">
    <property type="component" value="Unassembled WGS sequence"/>
</dbReference>
<gene>
    <name evidence="1" type="ORF">ONB1V03_LOCUS17343</name>
</gene>
<reference evidence="1" key="1">
    <citation type="submission" date="2020-11" db="EMBL/GenBank/DDBJ databases">
        <authorList>
            <person name="Tran Van P."/>
        </authorList>
    </citation>
    <scope>NUCLEOTIDE SEQUENCE</scope>
</reference>
<organism evidence="1">
    <name type="scientific">Oppiella nova</name>
    <dbReference type="NCBI Taxonomy" id="334625"/>
    <lineage>
        <taxon>Eukaryota</taxon>
        <taxon>Metazoa</taxon>
        <taxon>Ecdysozoa</taxon>
        <taxon>Arthropoda</taxon>
        <taxon>Chelicerata</taxon>
        <taxon>Arachnida</taxon>
        <taxon>Acari</taxon>
        <taxon>Acariformes</taxon>
        <taxon>Sarcoptiformes</taxon>
        <taxon>Oribatida</taxon>
        <taxon>Brachypylina</taxon>
        <taxon>Oppioidea</taxon>
        <taxon>Oppiidae</taxon>
        <taxon>Oppiella</taxon>
    </lineage>
</organism>
<keyword evidence="2" id="KW-1185">Reference proteome</keyword>
<dbReference type="EMBL" id="CAJPVJ010021274">
    <property type="protein sequence ID" value="CAG2177916.1"/>
    <property type="molecule type" value="Genomic_DNA"/>
</dbReference>
<proteinExistence type="predicted"/>
<evidence type="ECO:0000313" key="1">
    <source>
        <dbReference type="EMBL" id="CAD7660780.1"/>
    </source>
</evidence>
<evidence type="ECO:0000313" key="2">
    <source>
        <dbReference type="Proteomes" id="UP000728032"/>
    </source>
</evidence>
<sequence>MFRMLANARYGSSFDWPKKGNEVEYMNIERPIVATRVDAVDSMPKIHEKILRNSEYTANFEPFSAYVYIMGNGFKKPKNLDALKDPKAMNWYSECEARSRQANHYKTRSEKGHPLYSEDLTEIYAQSPQWNHRHVDQELQALSLATTLKLIDEKKQEREFSLTPRSGSAGHNWLKNFS</sequence>
<dbReference type="OrthoDB" id="6515378at2759"/>
<dbReference type="EMBL" id="OC936099">
    <property type="protein sequence ID" value="CAD7660780.1"/>
    <property type="molecule type" value="Genomic_DNA"/>
</dbReference>
<protein>
    <submittedName>
        <fullName evidence="1">Uncharacterized protein</fullName>
    </submittedName>
</protein>
<feature type="non-terminal residue" evidence="1">
    <location>
        <position position="1"/>
    </location>
</feature>
<dbReference type="AlphaFoldDB" id="A0A7R9QW82"/>
<accession>A0A7R9QW82</accession>
<name>A0A7R9QW82_9ACAR</name>